<dbReference type="Pfam" id="PF00270">
    <property type="entry name" value="DEAD"/>
    <property type="match status" value="1"/>
</dbReference>
<dbReference type="InterPro" id="IPR014001">
    <property type="entry name" value="Helicase_ATP-bd"/>
</dbReference>
<keyword evidence="4" id="KW-0479">Metal-binding</keyword>
<dbReference type="InterPro" id="IPR027417">
    <property type="entry name" value="P-loop_NTPase"/>
</dbReference>
<dbReference type="PROSITE" id="PS51192">
    <property type="entry name" value="HELICASE_ATP_BIND_1"/>
    <property type="match status" value="1"/>
</dbReference>
<evidence type="ECO:0000256" key="5">
    <source>
        <dbReference type="ARBA" id="ARBA00022741"/>
    </source>
</evidence>
<name>A0ABS1UWN1_9ACTN</name>
<evidence type="ECO:0000256" key="3">
    <source>
        <dbReference type="ARBA" id="ARBA00022722"/>
    </source>
</evidence>
<evidence type="ECO:0000256" key="10">
    <source>
        <dbReference type="SAM" id="MobiDB-lite"/>
    </source>
</evidence>
<evidence type="ECO:0000256" key="6">
    <source>
        <dbReference type="ARBA" id="ARBA00022801"/>
    </source>
</evidence>
<dbReference type="CDD" id="cd09641">
    <property type="entry name" value="Cas3''_I"/>
    <property type="match status" value="1"/>
</dbReference>
<dbReference type="NCBIfam" id="TIGR01587">
    <property type="entry name" value="cas3_core"/>
    <property type="match status" value="1"/>
</dbReference>
<dbReference type="InterPro" id="IPR006474">
    <property type="entry name" value="Helicase_Cas3_CRISPR-ass_core"/>
</dbReference>
<evidence type="ECO:0000259" key="11">
    <source>
        <dbReference type="PROSITE" id="PS51192"/>
    </source>
</evidence>
<accession>A0ABS1UWN1</accession>
<keyword evidence="3" id="KW-0540">Nuclease</keyword>
<evidence type="ECO:0000256" key="7">
    <source>
        <dbReference type="ARBA" id="ARBA00022806"/>
    </source>
</evidence>
<dbReference type="InterPro" id="IPR001650">
    <property type="entry name" value="Helicase_C-like"/>
</dbReference>
<sequence length="819" mass="89493">MSEHERIDVRVFWGKAGKSKQGEETVPHPLICHTIDTAAVAELLYDRLLSSTCRSEFAAAFEPLGATPAAWVGLFCGLHDLGKLSPAFQALRADVVVNALPPAAAAQTRRLSRVRSSGRRTDTFHGILTAYHIRRLLTDWGTSSTTAHTLSQALGGHHGWFFSPQVVLNAELAVNDHGGHIWARWVEQLVCRTAQLLGLPDPRTAPWAKATLGSGAAVGLAGLTTVSDWIASGSINKATHAGSDIDLAEYVGVARSRAHEQVVERLGWSQWQPAGDLNFMSLFDQAPRPLQGAVQRLVAAVSRPGVLVIEAPTGEGKTKAALQATISLICQLRLAGFFIAMPTRATSNQMFDEVDRLLTGLDHGLSVKLLHGAAADYLTDRRSPTVLADVVQPEHIGTDAADGAQDETVREWFTQLRSLLAPFAVGTVDRVLKGGIRSAWAPVPLVGLSNRVLVLDEVHGYQVYMSTILDRLLWWLGWLGVPVILLSATLPRIRREELLRHWYAGSRQAHPHAVELPVPALGYPHAIWCDGRGVPKAVQTTASDINTARRISLHRLADDELASWALKQARAGYGVAIIHNLVRRVDQTVALLDEAVAALPMEQRPTIVSLTGGLPAGRRAAVEKELRTLFGRHGQRAPHAGYIVVATQVLEQSLDLDFDAVASDLAPIDSLIQRAGRLHRFRPIDPHTPPTLVLTGVTETAAGPGWPAHTIRIYQDAILLRTWALLRGRKALRMPDEVPALVDAVYSDPDTIHYPPEWGARWRTASDKLDRARRAERKTATALYLPAPTRDDALFELTRHPRNSSQTRKPDGRGRETSP</sequence>
<keyword evidence="6" id="KW-0378">Hydrolase</keyword>
<evidence type="ECO:0000256" key="4">
    <source>
        <dbReference type="ARBA" id="ARBA00022723"/>
    </source>
</evidence>
<dbReference type="InterPro" id="IPR038257">
    <property type="entry name" value="CRISPR-assoc_Cas3_HD_sf"/>
</dbReference>
<comment type="similarity">
    <text evidence="2">In the central section; belongs to the CRISPR-associated helicase Cas3 family.</text>
</comment>
<evidence type="ECO:0000256" key="1">
    <source>
        <dbReference type="ARBA" id="ARBA00006847"/>
    </source>
</evidence>
<dbReference type="NCBIfam" id="TIGR01596">
    <property type="entry name" value="cas3_HD"/>
    <property type="match status" value="1"/>
</dbReference>
<evidence type="ECO:0000259" key="12">
    <source>
        <dbReference type="PROSITE" id="PS51643"/>
    </source>
</evidence>
<dbReference type="EMBL" id="JAETXL010000017">
    <property type="protein sequence ID" value="MBL6280239.1"/>
    <property type="molecule type" value="Genomic_DNA"/>
</dbReference>
<dbReference type="PANTHER" id="PTHR47963">
    <property type="entry name" value="DEAD-BOX ATP-DEPENDENT RNA HELICASE 47, MITOCHONDRIAL"/>
    <property type="match status" value="1"/>
</dbReference>
<dbReference type="PANTHER" id="PTHR47963:SF9">
    <property type="entry name" value="CRISPR-ASSOCIATED ENDONUCLEASE_HELICASE CAS3"/>
    <property type="match status" value="1"/>
</dbReference>
<dbReference type="Pfam" id="PF22590">
    <property type="entry name" value="Cas3-like_C_2"/>
    <property type="match status" value="1"/>
</dbReference>
<evidence type="ECO:0000313" key="14">
    <source>
        <dbReference type="Proteomes" id="UP000661193"/>
    </source>
</evidence>
<evidence type="ECO:0000256" key="8">
    <source>
        <dbReference type="ARBA" id="ARBA00022840"/>
    </source>
</evidence>
<keyword evidence="5" id="KW-0547">Nucleotide-binding</keyword>
<keyword evidence="8" id="KW-0067">ATP-binding</keyword>
<proteinExistence type="inferred from homology"/>
<dbReference type="InterPro" id="IPR054712">
    <property type="entry name" value="Cas3-like_dom"/>
</dbReference>
<dbReference type="Pfam" id="PF18019">
    <property type="entry name" value="Cas3_HD"/>
    <property type="match status" value="1"/>
</dbReference>
<keyword evidence="14" id="KW-1185">Reference proteome</keyword>
<gene>
    <name evidence="13" type="primary">cas3</name>
    <name evidence="13" type="ORF">JMF97_29165</name>
</gene>
<dbReference type="InterPro" id="IPR050547">
    <property type="entry name" value="DEAD_box_RNA_helicases"/>
</dbReference>
<evidence type="ECO:0000313" key="13">
    <source>
        <dbReference type="EMBL" id="MBL6280239.1"/>
    </source>
</evidence>
<dbReference type="Proteomes" id="UP000661193">
    <property type="component" value="Unassembled WGS sequence"/>
</dbReference>
<dbReference type="CDD" id="cd17930">
    <property type="entry name" value="DEXHc_cas3"/>
    <property type="match status" value="1"/>
</dbReference>
<organism evidence="13 14">
    <name type="scientific">Micromonospora fiedleri</name>
    <dbReference type="NCBI Taxonomy" id="1157498"/>
    <lineage>
        <taxon>Bacteria</taxon>
        <taxon>Bacillati</taxon>
        <taxon>Actinomycetota</taxon>
        <taxon>Actinomycetes</taxon>
        <taxon>Micromonosporales</taxon>
        <taxon>Micromonosporaceae</taxon>
        <taxon>Micromonospora</taxon>
    </lineage>
</organism>
<feature type="domain" description="HD Cas3-type" evidence="12">
    <location>
        <begin position="23"/>
        <end position="230"/>
    </location>
</feature>
<feature type="region of interest" description="Disordered" evidence="10">
    <location>
        <begin position="794"/>
        <end position="819"/>
    </location>
</feature>
<dbReference type="InterPro" id="IPR011545">
    <property type="entry name" value="DEAD/DEAH_box_helicase_dom"/>
</dbReference>
<reference evidence="13 14" key="1">
    <citation type="submission" date="2021-01" db="EMBL/GenBank/DDBJ databases">
        <title>Genome sequencing of Micromonospora fiedleri MG-37.</title>
        <authorList>
            <person name="Moreland P.E.J."/>
            <person name="Stach J.E.M."/>
        </authorList>
    </citation>
    <scope>NUCLEOTIDE SEQUENCE [LARGE SCALE GENOMIC DNA]</scope>
    <source>
        <strain evidence="13 14">MG-37</strain>
    </source>
</reference>
<comment type="similarity">
    <text evidence="1">In the N-terminal section; belongs to the CRISPR-associated nuclease Cas3-HD family.</text>
</comment>
<dbReference type="Gene3D" id="1.10.3210.30">
    <property type="match status" value="1"/>
</dbReference>
<feature type="domain" description="Helicase ATP-binding" evidence="11">
    <location>
        <begin position="298"/>
        <end position="508"/>
    </location>
</feature>
<keyword evidence="7" id="KW-0347">Helicase</keyword>
<protein>
    <submittedName>
        <fullName evidence="13">CRISPR-associated helicase Cas3</fullName>
    </submittedName>
</protein>
<evidence type="ECO:0000256" key="9">
    <source>
        <dbReference type="ARBA" id="ARBA00023118"/>
    </source>
</evidence>
<dbReference type="SMART" id="SM00490">
    <property type="entry name" value="HELICc"/>
    <property type="match status" value="1"/>
</dbReference>
<dbReference type="SUPFAM" id="SSF52540">
    <property type="entry name" value="P-loop containing nucleoside triphosphate hydrolases"/>
    <property type="match status" value="1"/>
</dbReference>
<feature type="compositionally biased region" description="Basic and acidic residues" evidence="10">
    <location>
        <begin position="808"/>
        <end position="819"/>
    </location>
</feature>
<evidence type="ECO:0000256" key="2">
    <source>
        <dbReference type="ARBA" id="ARBA00009046"/>
    </source>
</evidence>
<comment type="caution">
    <text evidence="13">The sequence shown here is derived from an EMBL/GenBank/DDBJ whole genome shotgun (WGS) entry which is preliminary data.</text>
</comment>
<keyword evidence="9" id="KW-0051">Antiviral defense</keyword>
<dbReference type="Gene3D" id="3.40.50.300">
    <property type="entry name" value="P-loop containing nucleotide triphosphate hydrolases"/>
    <property type="match status" value="2"/>
</dbReference>
<dbReference type="RefSeq" id="WP_203224460.1">
    <property type="nucleotide sequence ID" value="NZ_JAETXL010000017.1"/>
</dbReference>
<dbReference type="InterPro" id="IPR006483">
    <property type="entry name" value="CRISPR-assoc_Cas3_HD"/>
</dbReference>
<dbReference type="PROSITE" id="PS51643">
    <property type="entry name" value="HD_CAS3"/>
    <property type="match status" value="1"/>
</dbReference>